<accession>A0A376YGL4</accession>
<dbReference type="AlphaFoldDB" id="A0A376YGL4"/>
<gene>
    <name evidence="2" type="ORF">NCTC9117_06049</name>
</gene>
<evidence type="ECO:0000313" key="2">
    <source>
        <dbReference type="EMBL" id="STJ83390.1"/>
    </source>
</evidence>
<dbReference type="Pfam" id="PF17399">
    <property type="entry name" value="DUF5405"/>
    <property type="match status" value="1"/>
</dbReference>
<dbReference type="Proteomes" id="UP000254785">
    <property type="component" value="Unassembled WGS sequence"/>
</dbReference>
<dbReference type="InterPro" id="IPR035404">
    <property type="entry name" value="DUF5405"/>
</dbReference>
<name>A0A376YGL4_ECOLX</name>
<reference evidence="2 3" key="1">
    <citation type="submission" date="2018-06" db="EMBL/GenBank/DDBJ databases">
        <authorList>
            <consortium name="Pathogen Informatics"/>
            <person name="Doyle S."/>
        </authorList>
    </citation>
    <scope>NUCLEOTIDE SEQUENCE [LARGE SCALE GENOMIC DNA]</scope>
    <source>
        <strain evidence="2 3">NCTC9117</strain>
    </source>
</reference>
<organism evidence="2 3">
    <name type="scientific">Escherichia coli</name>
    <dbReference type="NCBI Taxonomy" id="562"/>
    <lineage>
        <taxon>Bacteria</taxon>
        <taxon>Pseudomonadati</taxon>
        <taxon>Pseudomonadota</taxon>
        <taxon>Gammaproteobacteria</taxon>
        <taxon>Enterobacterales</taxon>
        <taxon>Enterobacteriaceae</taxon>
        <taxon>Escherichia</taxon>
    </lineage>
</organism>
<protein>
    <recommendedName>
        <fullName evidence="1">DUF5405 domain-containing protein</fullName>
    </recommendedName>
</protein>
<proteinExistence type="predicted"/>
<evidence type="ECO:0000259" key="1">
    <source>
        <dbReference type="Pfam" id="PF17399"/>
    </source>
</evidence>
<evidence type="ECO:0000313" key="3">
    <source>
        <dbReference type="Proteomes" id="UP000254785"/>
    </source>
</evidence>
<sequence>MSCSHSVVLLNNALKIAVMKNGDLSLIQLCLDKEKRDITESVYRDLSE</sequence>
<feature type="domain" description="DUF5405" evidence="1">
    <location>
        <begin position="10"/>
        <end position="41"/>
    </location>
</feature>
<dbReference type="EMBL" id="UGDC01000003">
    <property type="protein sequence ID" value="STJ83390.1"/>
    <property type="molecule type" value="Genomic_DNA"/>
</dbReference>